<comment type="caution">
    <text evidence="2">The sequence shown here is derived from an EMBL/GenBank/DDBJ whole genome shotgun (WGS) entry which is preliminary data.</text>
</comment>
<feature type="region of interest" description="Disordered" evidence="1">
    <location>
        <begin position="44"/>
        <end position="91"/>
    </location>
</feature>
<protein>
    <submittedName>
        <fullName evidence="2">Uncharacterized protein</fullName>
    </submittedName>
</protein>
<evidence type="ECO:0000313" key="3">
    <source>
        <dbReference type="Proteomes" id="UP000218231"/>
    </source>
</evidence>
<dbReference type="Proteomes" id="UP000218231">
    <property type="component" value="Unassembled WGS sequence"/>
</dbReference>
<keyword evidence="3" id="KW-1185">Reference proteome</keyword>
<proteinExistence type="predicted"/>
<gene>
    <name evidence="2" type="ORF">WR25_10197</name>
</gene>
<accession>A0A2A2M584</accession>
<feature type="compositionally biased region" description="Low complexity" evidence="1">
    <location>
        <begin position="70"/>
        <end position="80"/>
    </location>
</feature>
<name>A0A2A2M584_9BILA</name>
<reference evidence="2 3" key="1">
    <citation type="journal article" date="2017" name="Curr. Biol.">
        <title>Genome architecture and evolution of a unichromosomal asexual nematode.</title>
        <authorList>
            <person name="Fradin H."/>
            <person name="Zegar C."/>
            <person name="Gutwein M."/>
            <person name="Lucas J."/>
            <person name="Kovtun M."/>
            <person name="Corcoran D."/>
            <person name="Baugh L.R."/>
            <person name="Kiontke K."/>
            <person name="Gunsalus K."/>
            <person name="Fitch D.H."/>
            <person name="Piano F."/>
        </authorList>
    </citation>
    <scope>NUCLEOTIDE SEQUENCE [LARGE SCALE GENOMIC DNA]</scope>
    <source>
        <strain evidence="2">PF1309</strain>
    </source>
</reference>
<organism evidence="2 3">
    <name type="scientific">Diploscapter pachys</name>
    <dbReference type="NCBI Taxonomy" id="2018661"/>
    <lineage>
        <taxon>Eukaryota</taxon>
        <taxon>Metazoa</taxon>
        <taxon>Ecdysozoa</taxon>
        <taxon>Nematoda</taxon>
        <taxon>Chromadorea</taxon>
        <taxon>Rhabditida</taxon>
        <taxon>Rhabditina</taxon>
        <taxon>Rhabditomorpha</taxon>
        <taxon>Rhabditoidea</taxon>
        <taxon>Rhabditidae</taxon>
        <taxon>Diploscapter</taxon>
    </lineage>
</organism>
<dbReference type="EMBL" id="LIAE01005013">
    <property type="protein sequence ID" value="PAV93582.1"/>
    <property type="molecule type" value="Genomic_DNA"/>
</dbReference>
<evidence type="ECO:0000256" key="1">
    <source>
        <dbReference type="SAM" id="MobiDB-lite"/>
    </source>
</evidence>
<evidence type="ECO:0000313" key="2">
    <source>
        <dbReference type="EMBL" id="PAV93582.1"/>
    </source>
</evidence>
<sequence length="91" mass="9703">MASRSVGDIGGRTRWNQLNIGAVNSLRRSSGRAKKAALTAITTQISASSQPGAGRQAPVQEIRGAKHQDQQPQQQHDSSSLEASVRPTQRA</sequence>
<dbReference type="AlphaFoldDB" id="A0A2A2M584"/>